<reference evidence="3 4" key="1">
    <citation type="journal article" date="2018" name="Appl. Microbiol. Biotechnol.">
        <title>Co-cultivation of the strictly anaerobic methanogen Methanosarcina barkeri with aerobic methanotrophs in an oxygen-limited membrane bioreactor.</title>
        <authorList>
            <person name="In 't Zandt M.H."/>
            <person name="van den Bosch T.J.M."/>
            <person name="Rijkers R."/>
            <person name="van Kessel M.A.H.J."/>
            <person name="Jetten M.S.M."/>
            <person name="Welte C.U."/>
        </authorList>
    </citation>
    <scope>NUCLEOTIDE SEQUENCE [LARGE SCALE GENOMIC DNA]</scope>
    <source>
        <strain evidence="3 4">DSM 17706</strain>
    </source>
</reference>
<organism evidence="3 4">
    <name type="scientific">Methylosinus sporium</name>
    <dbReference type="NCBI Taxonomy" id="428"/>
    <lineage>
        <taxon>Bacteria</taxon>
        <taxon>Pseudomonadati</taxon>
        <taxon>Pseudomonadota</taxon>
        <taxon>Alphaproteobacteria</taxon>
        <taxon>Hyphomicrobiales</taxon>
        <taxon>Methylocystaceae</taxon>
        <taxon>Methylosinus</taxon>
    </lineage>
</organism>
<evidence type="ECO:0000256" key="1">
    <source>
        <dbReference type="SAM" id="SignalP"/>
    </source>
</evidence>
<feature type="chain" id="PRO_5015719110" description="Phosphodiester glycosidase domain-containing protein" evidence="1">
    <location>
        <begin position="23"/>
        <end position="250"/>
    </location>
</feature>
<keyword evidence="1" id="KW-0732">Signal</keyword>
<feature type="domain" description="Phosphodiester glycosidase" evidence="2">
    <location>
        <begin position="79"/>
        <end position="226"/>
    </location>
</feature>
<feature type="signal peptide" evidence="1">
    <location>
        <begin position="1"/>
        <end position="22"/>
    </location>
</feature>
<sequence>MIPLRRLLPFALSLFFASPAAAATRNPCQDVEDAGASYTICVFDTRGDSIRLFLADAKGEVYGSFSALDAALAQKGEKLLFAMNAGMYDERRLPIGLYVEGGHMEKSANTHSGVGNFHMKPNGIFWVEGARAGVTETQRFLKERLHPAYATQSGPMLALGGRINPRIHESGTSMKIRNGVGVRDGHIVAFAISNQPVTFHAFATLFRERLKCPDALFLDGSISALYAPSLSRHDRFRPMGPIVGVVERAR</sequence>
<accession>A0A2U1STF2</accession>
<protein>
    <recommendedName>
        <fullName evidence="2">Phosphodiester glycosidase domain-containing protein</fullName>
    </recommendedName>
</protein>
<dbReference type="Proteomes" id="UP000245137">
    <property type="component" value="Unassembled WGS sequence"/>
</dbReference>
<dbReference type="RefSeq" id="WP_108916263.1">
    <property type="nucleotide sequence ID" value="NZ_BGJY01000005.1"/>
</dbReference>
<proteinExistence type="predicted"/>
<keyword evidence="4" id="KW-1185">Reference proteome</keyword>
<dbReference type="InterPro" id="IPR018711">
    <property type="entry name" value="NAGPA"/>
</dbReference>
<gene>
    <name evidence="3" type="ORF">C5689_05465</name>
</gene>
<evidence type="ECO:0000259" key="2">
    <source>
        <dbReference type="Pfam" id="PF09992"/>
    </source>
</evidence>
<dbReference type="OrthoDB" id="5515706at2"/>
<evidence type="ECO:0000313" key="3">
    <source>
        <dbReference type="EMBL" id="PWB94894.1"/>
    </source>
</evidence>
<dbReference type="AlphaFoldDB" id="A0A2U1STF2"/>
<evidence type="ECO:0000313" key="4">
    <source>
        <dbReference type="Proteomes" id="UP000245137"/>
    </source>
</evidence>
<name>A0A2U1STF2_METSR</name>
<comment type="caution">
    <text evidence="3">The sequence shown here is derived from an EMBL/GenBank/DDBJ whole genome shotgun (WGS) entry which is preliminary data.</text>
</comment>
<dbReference type="Pfam" id="PF09992">
    <property type="entry name" value="NAGPA"/>
    <property type="match status" value="1"/>
</dbReference>
<dbReference type="EMBL" id="PUIV01000005">
    <property type="protein sequence ID" value="PWB94894.1"/>
    <property type="molecule type" value="Genomic_DNA"/>
</dbReference>